<protein>
    <recommendedName>
        <fullName evidence="5">EGF-like domain-containing protein</fullName>
    </recommendedName>
</protein>
<evidence type="ECO:0000313" key="7">
    <source>
        <dbReference type="Proteomes" id="UP000593567"/>
    </source>
</evidence>
<keyword evidence="3" id="KW-1015">Disulfide bond</keyword>
<dbReference type="EMBL" id="VXIV02001143">
    <property type="protein sequence ID" value="KAF6034146.1"/>
    <property type="molecule type" value="Genomic_DNA"/>
</dbReference>
<sequence>MQVLACTLHTSNAVCPKKAQIRVQPVDGTLSFLGSRQVNEGCCITSGQRGSFFQCQCSSGLECCRNFQRQLVCVDTRPRQRQPITNRNNNGNLLPGSGLLGSFFSGNNWVTSLLCSENTCGEGGECGVVGGQVTCSCFRGFSLNQQSNRCVPVSGFRNSPRRSSSRNPLVVTSRIPPAPTTTTRSTTTTTTTTTTTSKPTTTTTTTTVASVSVNSGSLQDLLCLTKCGASKSCTIFNNEAVCSCDEGLMFDFKTKECVSVPCTLFQCGVDELCESPADTSTGRKCICKPGFVNAPDGSCVIGPCMHSPCGLGAACLVSGTSRTCVCMPGFVNIADGSCVANPCLPNPCQIAGQICSATTAGVASCSCPSGFEISGASCVELNPCEPNPCGPNTNCIKNSANGAAQCECKEGFLNSTSSGCIENPCSPNPCTVSGQTCTVTESNSAKCSCADGQSVVSNICTEVDTCFQNGCGPNANCIEDAVIGSIRQCCVDVCEGVIPSVTEDPCVPSPCGPLVSCTHGSDLSPLCRCSNGKLVPPGGNCVQTDLCTPNPCEKRGACTQFGGIVSCQCGIGFVLQNDGTCAVENRIDPSATTQCVGSNPCGVGNCTVVQGQETCSCPPGFENTGSTCAEIPCDPSTTPSTLEVGDATNSTIPEGDVTGCLKSRNYPSNYDSSLFDEVLLHTNGRATLHIVIEHLETQPQQTSPFLKVNTCNADFLFVKGQLFCGFIAQHHLPAIREIDVSGLENITMGFVSTINDNFPGFLIRWSLS</sequence>
<evidence type="ECO:0000259" key="5">
    <source>
        <dbReference type="PROSITE" id="PS50026"/>
    </source>
</evidence>
<dbReference type="OrthoDB" id="4405280at2759"/>
<feature type="domain" description="EGF-like" evidence="5">
    <location>
        <begin position="380"/>
        <end position="418"/>
    </location>
</feature>
<evidence type="ECO:0000313" key="6">
    <source>
        <dbReference type="EMBL" id="KAF6034146.1"/>
    </source>
</evidence>
<feature type="compositionally biased region" description="Low complexity" evidence="4">
    <location>
        <begin position="180"/>
        <end position="202"/>
    </location>
</feature>
<evidence type="ECO:0000256" key="2">
    <source>
        <dbReference type="ARBA" id="ARBA00022737"/>
    </source>
</evidence>
<evidence type="ECO:0000256" key="3">
    <source>
        <dbReference type="PROSITE-ProRule" id="PRU00076"/>
    </source>
</evidence>
<keyword evidence="2" id="KW-0677">Repeat</keyword>
<evidence type="ECO:0000256" key="4">
    <source>
        <dbReference type="SAM" id="MobiDB-lite"/>
    </source>
</evidence>
<feature type="disulfide bond" evidence="3">
    <location>
        <begin position="389"/>
        <end position="406"/>
    </location>
</feature>
<comment type="caution">
    <text evidence="6">The sequence shown here is derived from an EMBL/GenBank/DDBJ whole genome shotgun (WGS) entry which is preliminary data.</text>
</comment>
<dbReference type="SUPFAM" id="SSF49854">
    <property type="entry name" value="Spermadhesin, CUB domain"/>
    <property type="match status" value="1"/>
</dbReference>
<reference evidence="6" key="1">
    <citation type="submission" date="2020-06" db="EMBL/GenBank/DDBJ databases">
        <title>Draft genome of Bugula neritina, a colonial animal packing powerful symbionts and potential medicines.</title>
        <authorList>
            <person name="Rayko M."/>
        </authorList>
    </citation>
    <scope>NUCLEOTIDE SEQUENCE [LARGE SCALE GENOMIC DNA]</scope>
    <source>
        <strain evidence="6">Kwan_BN1</strain>
    </source>
</reference>
<dbReference type="PANTHER" id="PTHR24034:SF200">
    <property type="entry name" value="EGF-LIKE AND EMI DOMAIN-CONTAINING PROTEIN 1"/>
    <property type="match status" value="1"/>
</dbReference>
<dbReference type="Gene3D" id="2.90.20.10">
    <property type="entry name" value="Plasmodium vivax P25 domain"/>
    <property type="match status" value="1"/>
</dbReference>
<dbReference type="InterPro" id="IPR050751">
    <property type="entry name" value="ECM_structural_protein"/>
</dbReference>
<dbReference type="PROSITE" id="PS01186">
    <property type="entry name" value="EGF_2"/>
    <property type="match status" value="4"/>
</dbReference>
<dbReference type="SUPFAM" id="SSF57196">
    <property type="entry name" value="EGF/Laminin"/>
    <property type="match status" value="2"/>
</dbReference>
<dbReference type="PANTHER" id="PTHR24034">
    <property type="entry name" value="EGF-LIKE DOMAIN-CONTAINING PROTEIN"/>
    <property type="match status" value="1"/>
</dbReference>
<name>A0A7J7K9B8_BUGNE</name>
<keyword evidence="1 3" id="KW-0245">EGF-like domain</keyword>
<dbReference type="Gene3D" id="2.10.25.10">
    <property type="entry name" value="Laminin"/>
    <property type="match status" value="1"/>
</dbReference>
<gene>
    <name evidence="6" type="ORF">EB796_007543</name>
</gene>
<proteinExistence type="predicted"/>
<organism evidence="6 7">
    <name type="scientific">Bugula neritina</name>
    <name type="common">Brown bryozoan</name>
    <name type="synonym">Sertularia neritina</name>
    <dbReference type="NCBI Taxonomy" id="10212"/>
    <lineage>
        <taxon>Eukaryota</taxon>
        <taxon>Metazoa</taxon>
        <taxon>Spiralia</taxon>
        <taxon>Lophotrochozoa</taxon>
        <taxon>Bryozoa</taxon>
        <taxon>Gymnolaemata</taxon>
        <taxon>Cheilostomatida</taxon>
        <taxon>Flustrina</taxon>
        <taxon>Buguloidea</taxon>
        <taxon>Bugulidae</taxon>
        <taxon>Bugula</taxon>
    </lineage>
</organism>
<evidence type="ECO:0000256" key="1">
    <source>
        <dbReference type="ARBA" id="ARBA00022536"/>
    </source>
</evidence>
<dbReference type="PROSITE" id="PS50026">
    <property type="entry name" value="EGF_3"/>
    <property type="match status" value="2"/>
</dbReference>
<dbReference type="Proteomes" id="UP000593567">
    <property type="component" value="Unassembled WGS sequence"/>
</dbReference>
<dbReference type="InterPro" id="IPR000742">
    <property type="entry name" value="EGF"/>
</dbReference>
<dbReference type="AlphaFoldDB" id="A0A7J7K9B8"/>
<dbReference type="SMART" id="SM00181">
    <property type="entry name" value="EGF"/>
    <property type="match status" value="10"/>
</dbReference>
<keyword evidence="7" id="KW-1185">Reference proteome</keyword>
<dbReference type="InterPro" id="IPR035914">
    <property type="entry name" value="Sperma_CUB_dom_sf"/>
</dbReference>
<accession>A0A7J7K9B8</accession>
<feature type="disulfide bond" evidence="3">
    <location>
        <begin position="430"/>
        <end position="447"/>
    </location>
</feature>
<comment type="caution">
    <text evidence="3">Lacks conserved residue(s) required for the propagation of feature annotation.</text>
</comment>
<feature type="domain" description="EGF-like" evidence="5">
    <location>
        <begin position="421"/>
        <end position="461"/>
    </location>
</feature>
<feature type="region of interest" description="Disordered" evidence="4">
    <location>
        <begin position="157"/>
        <end position="202"/>
    </location>
</feature>